<keyword evidence="3" id="KW-1003">Cell membrane</keyword>
<keyword evidence="5 7" id="KW-1133">Transmembrane helix</keyword>
<dbReference type="AlphaFoldDB" id="A0A7W8A551"/>
<feature type="transmembrane region" description="Helical" evidence="7">
    <location>
        <begin position="6"/>
        <end position="24"/>
    </location>
</feature>
<evidence type="ECO:0000256" key="3">
    <source>
        <dbReference type="ARBA" id="ARBA00022475"/>
    </source>
</evidence>
<keyword evidence="8" id="KW-0560">Oxidoreductase</keyword>
<keyword evidence="6 7" id="KW-0472">Membrane</keyword>
<comment type="subcellular location">
    <subcellularLocation>
        <location evidence="1">Cell membrane</location>
        <topology evidence="1">Multi-pass membrane protein</topology>
    </subcellularLocation>
</comment>
<organism evidence="8 9">
    <name type="scientific">Nonomuraea endophytica</name>
    <dbReference type="NCBI Taxonomy" id="714136"/>
    <lineage>
        <taxon>Bacteria</taxon>
        <taxon>Bacillati</taxon>
        <taxon>Actinomycetota</taxon>
        <taxon>Actinomycetes</taxon>
        <taxon>Streptosporangiales</taxon>
        <taxon>Streptosporangiaceae</taxon>
        <taxon>Nonomuraea</taxon>
    </lineage>
</organism>
<evidence type="ECO:0000313" key="9">
    <source>
        <dbReference type="Proteomes" id="UP000568380"/>
    </source>
</evidence>
<evidence type="ECO:0000313" key="8">
    <source>
        <dbReference type="EMBL" id="MBB5079055.1"/>
    </source>
</evidence>
<dbReference type="GO" id="GO:0019646">
    <property type="term" value="P:aerobic electron transport chain"/>
    <property type="evidence" value="ECO:0007669"/>
    <property type="project" value="TreeGrafter"/>
</dbReference>
<reference evidence="8 9" key="1">
    <citation type="submission" date="2020-08" db="EMBL/GenBank/DDBJ databases">
        <title>Genomic Encyclopedia of Type Strains, Phase IV (KMG-IV): sequencing the most valuable type-strain genomes for metagenomic binning, comparative biology and taxonomic classification.</title>
        <authorList>
            <person name="Goeker M."/>
        </authorList>
    </citation>
    <scope>NUCLEOTIDE SEQUENCE [LARGE SCALE GENOMIC DNA]</scope>
    <source>
        <strain evidence="8 9">DSM 45385</strain>
    </source>
</reference>
<dbReference type="EC" id="1.10.3.-" evidence="8"/>
<dbReference type="PANTHER" id="PTHR43141:SF4">
    <property type="entry name" value="CYTOCHROME BD2 SUBUNIT II"/>
    <property type="match status" value="1"/>
</dbReference>
<comment type="similarity">
    <text evidence="2">Belongs to the cytochrome ubiquinol oxidase subunit 2 family.</text>
</comment>
<comment type="caution">
    <text evidence="8">The sequence shown here is derived from an EMBL/GenBank/DDBJ whole genome shotgun (WGS) entry which is preliminary data.</text>
</comment>
<dbReference type="Pfam" id="PF02322">
    <property type="entry name" value="Cyt_bd_oxida_II"/>
    <property type="match status" value="1"/>
</dbReference>
<keyword evidence="4 7" id="KW-0812">Transmembrane</keyword>
<protein>
    <submittedName>
        <fullName evidence="8">Cytochrome d ubiquinol oxidase subunit II</fullName>
        <ecNumber evidence="8">1.10.3.-</ecNumber>
    </submittedName>
</protein>
<dbReference type="GO" id="GO:0070069">
    <property type="term" value="C:cytochrome complex"/>
    <property type="evidence" value="ECO:0007669"/>
    <property type="project" value="TreeGrafter"/>
</dbReference>
<feature type="transmembrane region" description="Helical" evidence="7">
    <location>
        <begin position="200"/>
        <end position="221"/>
    </location>
</feature>
<proteinExistence type="inferred from homology"/>
<evidence type="ECO:0000256" key="4">
    <source>
        <dbReference type="ARBA" id="ARBA00022692"/>
    </source>
</evidence>
<keyword evidence="9" id="KW-1185">Reference proteome</keyword>
<feature type="transmembrane region" description="Helical" evidence="7">
    <location>
        <begin position="300"/>
        <end position="327"/>
    </location>
</feature>
<feature type="transmembrane region" description="Helical" evidence="7">
    <location>
        <begin position="255"/>
        <end position="280"/>
    </location>
</feature>
<dbReference type="NCBIfam" id="TIGR00203">
    <property type="entry name" value="cydB"/>
    <property type="match status" value="1"/>
</dbReference>
<feature type="transmembrane region" description="Helical" evidence="7">
    <location>
        <begin position="115"/>
        <end position="138"/>
    </location>
</feature>
<feature type="transmembrane region" description="Helical" evidence="7">
    <location>
        <begin position="75"/>
        <end position="94"/>
    </location>
</feature>
<dbReference type="Proteomes" id="UP000568380">
    <property type="component" value="Unassembled WGS sequence"/>
</dbReference>
<gene>
    <name evidence="8" type="ORF">HNR40_004541</name>
</gene>
<feature type="transmembrane region" description="Helical" evidence="7">
    <location>
        <begin position="227"/>
        <end position="248"/>
    </location>
</feature>
<dbReference type="GO" id="GO:0005886">
    <property type="term" value="C:plasma membrane"/>
    <property type="evidence" value="ECO:0007669"/>
    <property type="project" value="UniProtKB-SubCell"/>
</dbReference>
<feature type="transmembrane region" description="Helical" evidence="7">
    <location>
        <begin position="158"/>
        <end position="180"/>
    </location>
</feature>
<accession>A0A7W8A551</accession>
<dbReference type="PANTHER" id="PTHR43141">
    <property type="entry name" value="CYTOCHROME BD2 SUBUNIT II"/>
    <property type="match status" value="1"/>
</dbReference>
<dbReference type="GO" id="GO:0016682">
    <property type="term" value="F:oxidoreductase activity, acting on diphenols and related substances as donors, oxygen as acceptor"/>
    <property type="evidence" value="ECO:0007669"/>
    <property type="project" value="TreeGrafter"/>
</dbReference>
<evidence type="ECO:0000256" key="7">
    <source>
        <dbReference type="SAM" id="Phobius"/>
    </source>
</evidence>
<dbReference type="GO" id="GO:0009055">
    <property type="term" value="F:electron transfer activity"/>
    <property type="evidence" value="ECO:0007669"/>
    <property type="project" value="TreeGrafter"/>
</dbReference>
<evidence type="ECO:0000256" key="5">
    <source>
        <dbReference type="ARBA" id="ARBA00022989"/>
    </source>
</evidence>
<evidence type="ECO:0000256" key="2">
    <source>
        <dbReference type="ARBA" id="ARBA00007543"/>
    </source>
</evidence>
<name>A0A7W8A551_9ACTN</name>
<evidence type="ECO:0000256" key="6">
    <source>
        <dbReference type="ARBA" id="ARBA00023136"/>
    </source>
</evidence>
<dbReference type="RefSeq" id="WP_184964401.1">
    <property type="nucleotide sequence ID" value="NZ_JACHIN010000006.1"/>
</dbReference>
<dbReference type="EMBL" id="JACHIN010000006">
    <property type="protein sequence ID" value="MBB5079055.1"/>
    <property type="molecule type" value="Genomic_DNA"/>
</dbReference>
<dbReference type="InterPro" id="IPR003317">
    <property type="entry name" value="Cyt-d_oxidase_su2"/>
</dbReference>
<feature type="transmembrane region" description="Helical" evidence="7">
    <location>
        <begin position="44"/>
        <end position="69"/>
    </location>
</feature>
<evidence type="ECO:0000256" key="1">
    <source>
        <dbReference type="ARBA" id="ARBA00004651"/>
    </source>
</evidence>
<sequence>MDILWLAILGFLLTGSFILGGYDYGVQLALPFTTREESSRRQALAALGPFFFGNEVWLIGAAGVLFGAFPFLEGTLLSGAYPLIVALLLGLVAGKSAVQLRGRTGGAAGRRVWDVLLTAGGLIPAMALGMLIGLLLTGVPLRGGHSFTLSAGEVLHPFVLLCGLTTVLLFAAHGGAFLALRAVGQVAARGAAFARRAAAWAALAAVVTAAAGLTLGIRPINAVPINAAPAVVAAIALPVLLTGARAALAAARPGLAFAATSAAAGLPVVSTGLANYPYLLVSSVTPGAGLTLAESAADGATLQMLTGFGVVIVPVILGYQFFLWWAFRGRVARPDYF</sequence>